<keyword evidence="2 7" id="KW-0732">Signal</keyword>
<protein>
    <submittedName>
        <fullName evidence="8">Extracellular solute-binding protein</fullName>
    </submittedName>
</protein>
<dbReference type="SUPFAM" id="SSF53850">
    <property type="entry name" value="Periplasmic binding protein-like II"/>
    <property type="match status" value="1"/>
</dbReference>
<evidence type="ECO:0000313" key="9">
    <source>
        <dbReference type="Proteomes" id="UP001057877"/>
    </source>
</evidence>
<evidence type="ECO:0000256" key="5">
    <source>
        <dbReference type="ARBA" id="ARBA00023288"/>
    </source>
</evidence>
<evidence type="ECO:0000256" key="1">
    <source>
        <dbReference type="ARBA" id="ARBA00022475"/>
    </source>
</evidence>
<feature type="region of interest" description="Disordered" evidence="6">
    <location>
        <begin position="26"/>
        <end position="49"/>
    </location>
</feature>
<feature type="signal peptide" evidence="7">
    <location>
        <begin position="1"/>
        <end position="26"/>
    </location>
</feature>
<dbReference type="PROSITE" id="PS51257">
    <property type="entry name" value="PROKAR_LIPOPROTEIN"/>
    <property type="match status" value="1"/>
</dbReference>
<accession>A0ABY5S110</accession>
<evidence type="ECO:0000256" key="7">
    <source>
        <dbReference type="SAM" id="SignalP"/>
    </source>
</evidence>
<keyword evidence="1" id="KW-1003">Cell membrane</keyword>
<gene>
    <name evidence="8" type="ORF">L1F29_18915</name>
</gene>
<reference evidence="8" key="1">
    <citation type="submission" date="2022-01" db="EMBL/GenBank/DDBJ databases">
        <title>Paenibacillus spongiae sp. nov., isolated from marine sponge.</title>
        <authorList>
            <person name="Li Z."/>
            <person name="Zhang M."/>
        </authorList>
    </citation>
    <scope>NUCLEOTIDE SEQUENCE</scope>
    <source>
        <strain evidence="8">PHS-Z3</strain>
    </source>
</reference>
<sequence length="443" mass="49782">MSKQVNKGRILAAIVFMMLLAGCASNSTNSTDSPDIKGDNEAEASDRDMEGSVKVLYEWPQDEALYARIVESFNKDYPNIKLEFIRSQGGDYLNVLVASGEAPDIVTSSPNTPNWIANGLIKELSPYIEADPEMDKDLFYEPAYSRHATADGKIWGLPWQVDPNFVLVYNQAILEQYGITEIPQMNSLAEFGAFLEKFWIVENGEQVMTTILPHETFGPLNTLQTYAYLNGATNETFYDPASKKVNFNDPIIVKALEFLVEFKRTHIDDQRMAKLNASLPEGSSRILSDKAAVDIAITGWVEDWVTQNPNLTFLSMPAESLWLGGSGLNMVASKQENKAAWIVMKWLTATNEGAAALTNSNFVSGKVVNPVMEEKVAKDPVWQVTHDILTNAKRSHLESWVPVDFSKEFYEKWQEVFYTGKLEPKAFLDHMTKYIQALIDEMK</sequence>
<dbReference type="InterPro" id="IPR006059">
    <property type="entry name" value="SBP"/>
</dbReference>
<dbReference type="RefSeq" id="WP_258383629.1">
    <property type="nucleotide sequence ID" value="NZ_CP091430.1"/>
</dbReference>
<keyword evidence="3" id="KW-0472">Membrane</keyword>
<proteinExistence type="predicted"/>
<evidence type="ECO:0000256" key="2">
    <source>
        <dbReference type="ARBA" id="ARBA00022729"/>
    </source>
</evidence>
<dbReference type="Gene3D" id="3.40.190.10">
    <property type="entry name" value="Periplasmic binding protein-like II"/>
    <property type="match status" value="1"/>
</dbReference>
<name>A0ABY5S110_9BACL</name>
<evidence type="ECO:0000313" key="8">
    <source>
        <dbReference type="EMBL" id="UVI27541.1"/>
    </source>
</evidence>
<evidence type="ECO:0000256" key="6">
    <source>
        <dbReference type="SAM" id="MobiDB-lite"/>
    </source>
</evidence>
<feature type="chain" id="PRO_5045189459" evidence="7">
    <location>
        <begin position="27"/>
        <end position="443"/>
    </location>
</feature>
<organism evidence="8 9">
    <name type="scientific">Paenibacillus spongiae</name>
    <dbReference type="NCBI Taxonomy" id="2909671"/>
    <lineage>
        <taxon>Bacteria</taxon>
        <taxon>Bacillati</taxon>
        <taxon>Bacillota</taxon>
        <taxon>Bacilli</taxon>
        <taxon>Bacillales</taxon>
        <taxon>Paenibacillaceae</taxon>
        <taxon>Paenibacillus</taxon>
    </lineage>
</organism>
<dbReference type="Pfam" id="PF13416">
    <property type="entry name" value="SBP_bac_8"/>
    <property type="match status" value="1"/>
</dbReference>
<dbReference type="Proteomes" id="UP001057877">
    <property type="component" value="Chromosome"/>
</dbReference>
<feature type="compositionally biased region" description="Basic and acidic residues" evidence="6">
    <location>
        <begin position="34"/>
        <end position="49"/>
    </location>
</feature>
<evidence type="ECO:0000256" key="4">
    <source>
        <dbReference type="ARBA" id="ARBA00023139"/>
    </source>
</evidence>
<dbReference type="EMBL" id="CP091430">
    <property type="protein sequence ID" value="UVI27541.1"/>
    <property type="molecule type" value="Genomic_DNA"/>
</dbReference>
<dbReference type="InterPro" id="IPR050490">
    <property type="entry name" value="Bact_solute-bd_prot1"/>
</dbReference>
<evidence type="ECO:0000256" key="3">
    <source>
        <dbReference type="ARBA" id="ARBA00023136"/>
    </source>
</evidence>
<dbReference type="PANTHER" id="PTHR43649:SF33">
    <property type="entry name" value="POLYGALACTURONAN_RHAMNOGALACTURONAN-BINDING PROTEIN YTCQ"/>
    <property type="match status" value="1"/>
</dbReference>
<keyword evidence="4" id="KW-0564">Palmitate</keyword>
<keyword evidence="9" id="KW-1185">Reference proteome</keyword>
<keyword evidence="5" id="KW-0449">Lipoprotein</keyword>
<dbReference type="PANTHER" id="PTHR43649">
    <property type="entry name" value="ARABINOSE-BINDING PROTEIN-RELATED"/>
    <property type="match status" value="1"/>
</dbReference>